<gene>
    <name evidence="12" type="ORF">Plec18167_000977</name>
</gene>
<keyword evidence="6" id="KW-0931">ER-Golgi transport</keyword>
<feature type="compositionally biased region" description="Low complexity" evidence="10">
    <location>
        <begin position="192"/>
        <end position="216"/>
    </location>
</feature>
<dbReference type="PANTHER" id="PTHR13050:SF7">
    <property type="entry name" value="VESICLE TRANSPORT PROTEIN USE1"/>
    <property type="match status" value="1"/>
</dbReference>
<keyword evidence="13" id="KW-1185">Reference proteome</keyword>
<evidence type="ECO:0000256" key="6">
    <source>
        <dbReference type="ARBA" id="ARBA00022892"/>
    </source>
</evidence>
<reference evidence="12 13" key="1">
    <citation type="journal article" date="2024" name="IMA Fungus">
        <title>IMA Genome - F19 : A genome assembly and annotation guide to empower mycologists, including annotated draft genome sequences of Ceratocystis pirilliformis, Diaporthe australafricana, Fusarium ophioides, Paecilomyces lecythidis, and Sporothrix stenoceras.</title>
        <authorList>
            <person name="Aylward J."/>
            <person name="Wilson A.M."/>
            <person name="Visagie C.M."/>
            <person name="Spraker J."/>
            <person name="Barnes I."/>
            <person name="Buitendag C."/>
            <person name="Ceriani C."/>
            <person name="Del Mar Angel L."/>
            <person name="du Plessis D."/>
            <person name="Fuchs T."/>
            <person name="Gasser K."/>
            <person name="Kramer D."/>
            <person name="Li W."/>
            <person name="Munsamy K."/>
            <person name="Piso A."/>
            <person name="Price J.L."/>
            <person name="Sonnekus B."/>
            <person name="Thomas C."/>
            <person name="van der Nest A."/>
            <person name="van Dijk A."/>
            <person name="van Heerden A."/>
            <person name="van Vuuren N."/>
            <person name="Yilmaz N."/>
            <person name="Duong T.A."/>
            <person name="van der Merwe N.A."/>
            <person name="Wingfield M.J."/>
            <person name="Wingfield B.D."/>
        </authorList>
    </citation>
    <scope>NUCLEOTIDE SEQUENCE [LARGE SCALE GENOMIC DNA]</scope>
    <source>
        <strain evidence="12 13">CMW 18167</strain>
    </source>
</reference>
<feature type="transmembrane region" description="Helical" evidence="11">
    <location>
        <begin position="299"/>
        <end position="322"/>
    </location>
</feature>
<keyword evidence="9 11" id="KW-0472">Membrane</keyword>
<evidence type="ECO:0000256" key="5">
    <source>
        <dbReference type="ARBA" id="ARBA00022824"/>
    </source>
</evidence>
<evidence type="ECO:0000313" key="12">
    <source>
        <dbReference type="EMBL" id="KAL1885483.1"/>
    </source>
</evidence>
<evidence type="ECO:0000256" key="2">
    <source>
        <dbReference type="ARBA" id="ARBA00007891"/>
    </source>
</evidence>
<comment type="caution">
    <text evidence="12">The sequence shown here is derived from an EMBL/GenBank/DDBJ whole genome shotgun (WGS) entry which is preliminary data.</text>
</comment>
<evidence type="ECO:0000256" key="3">
    <source>
        <dbReference type="ARBA" id="ARBA00022448"/>
    </source>
</evidence>
<evidence type="ECO:0000256" key="1">
    <source>
        <dbReference type="ARBA" id="ARBA00004163"/>
    </source>
</evidence>
<organism evidence="12 13">
    <name type="scientific">Paecilomyces lecythidis</name>
    <dbReference type="NCBI Taxonomy" id="3004212"/>
    <lineage>
        <taxon>Eukaryota</taxon>
        <taxon>Fungi</taxon>
        <taxon>Dikarya</taxon>
        <taxon>Ascomycota</taxon>
        <taxon>Pezizomycotina</taxon>
        <taxon>Eurotiomycetes</taxon>
        <taxon>Eurotiomycetidae</taxon>
        <taxon>Eurotiales</taxon>
        <taxon>Thermoascaceae</taxon>
        <taxon>Paecilomyces</taxon>
    </lineage>
</organism>
<protein>
    <recommendedName>
        <fullName evidence="14">Synaptobrevin</fullName>
    </recommendedName>
</protein>
<keyword evidence="5" id="KW-0256">Endoplasmic reticulum</keyword>
<accession>A0ABR3YBK8</accession>
<dbReference type="Proteomes" id="UP001583193">
    <property type="component" value="Unassembled WGS sequence"/>
</dbReference>
<feature type="compositionally biased region" description="Acidic residues" evidence="10">
    <location>
        <begin position="113"/>
        <end position="132"/>
    </location>
</feature>
<keyword evidence="4 11" id="KW-0812">Transmembrane</keyword>
<comment type="subcellular location">
    <subcellularLocation>
        <location evidence="1">Endoplasmic reticulum membrane</location>
        <topology evidence="1">Single-pass type IV membrane protein</topology>
    </subcellularLocation>
</comment>
<evidence type="ECO:0008006" key="14">
    <source>
        <dbReference type="Google" id="ProtNLM"/>
    </source>
</evidence>
<evidence type="ECO:0000313" key="13">
    <source>
        <dbReference type="Proteomes" id="UP001583193"/>
    </source>
</evidence>
<keyword evidence="7" id="KW-0653">Protein transport</keyword>
<dbReference type="Pfam" id="PF09753">
    <property type="entry name" value="Use1"/>
    <property type="match status" value="1"/>
</dbReference>
<evidence type="ECO:0000256" key="11">
    <source>
        <dbReference type="SAM" id="Phobius"/>
    </source>
</evidence>
<evidence type="ECO:0000256" key="4">
    <source>
        <dbReference type="ARBA" id="ARBA00022692"/>
    </source>
</evidence>
<name>A0ABR3YBK8_9EURO</name>
<feature type="compositionally biased region" description="Basic and acidic residues" evidence="10">
    <location>
        <begin position="160"/>
        <end position="170"/>
    </location>
</feature>
<keyword evidence="8 11" id="KW-1133">Transmembrane helix</keyword>
<comment type="similarity">
    <text evidence="2">Belongs to the USE1 family.</text>
</comment>
<dbReference type="CDD" id="cd15860">
    <property type="entry name" value="SNARE_USE1"/>
    <property type="match status" value="1"/>
</dbReference>
<dbReference type="PANTHER" id="PTHR13050">
    <property type="entry name" value="USE1-LIKE PROTEIN"/>
    <property type="match status" value="1"/>
</dbReference>
<evidence type="ECO:0000256" key="7">
    <source>
        <dbReference type="ARBA" id="ARBA00022927"/>
    </source>
</evidence>
<feature type="region of interest" description="Disordered" evidence="10">
    <location>
        <begin position="112"/>
        <end position="236"/>
    </location>
</feature>
<proteinExistence type="inferred from homology"/>
<feature type="compositionally biased region" description="Acidic residues" evidence="10">
    <location>
        <begin position="139"/>
        <end position="148"/>
    </location>
</feature>
<feature type="compositionally biased region" description="Polar residues" evidence="10">
    <location>
        <begin position="217"/>
        <end position="226"/>
    </location>
</feature>
<evidence type="ECO:0000256" key="8">
    <source>
        <dbReference type="ARBA" id="ARBA00022989"/>
    </source>
</evidence>
<keyword evidence="3" id="KW-0813">Transport</keyword>
<dbReference type="EMBL" id="JAVDPF010000002">
    <property type="protein sequence ID" value="KAL1885483.1"/>
    <property type="molecule type" value="Genomic_DNA"/>
</dbReference>
<evidence type="ECO:0000256" key="10">
    <source>
        <dbReference type="SAM" id="MobiDB-lite"/>
    </source>
</evidence>
<dbReference type="InterPro" id="IPR019150">
    <property type="entry name" value="Vesicle_transport_protein_Use1"/>
</dbReference>
<evidence type="ECO:0000256" key="9">
    <source>
        <dbReference type="ARBA" id="ARBA00023136"/>
    </source>
</evidence>
<sequence length="328" mass="36142">MTRTIYRPVAAEESDLAVLNLSRLLARLEHNLLSPSADLKPLRQSEFHRARVGANLEYARSLLVQIERSLPKIKPVDQRQSIQTDITRKRQTLKLLKDRLDAISVDAEMLGAEGEEEDIDTGISSEEGDEDLLATPGESAEEENEVENEVPLAEGVSQRYIEEEGLRSPIEEGSVPATTTDAALRNRNNRQSTSLSMAGAATATTTGSALPTSSPSVSKTQATESTLDSHRHEQENLTDSLLSLATQLRESSQSFQTSLESEKSVLARAVEGLDRNITGMDAAGRRIGLLRRMSEGKGWWGRVLMYVWIFGLWLVAVGIVFLGPKLRF</sequence>